<accession>A0A327ZVP0</accession>
<dbReference type="Gene3D" id="3.90.1150.10">
    <property type="entry name" value="Aspartate Aminotransferase, domain 1"/>
    <property type="match status" value="1"/>
</dbReference>
<dbReference type="PANTHER" id="PTHR30244">
    <property type="entry name" value="TRANSAMINASE"/>
    <property type="match status" value="1"/>
</dbReference>
<organism evidence="9 10">
    <name type="scientific">Macrococcus epidermidis</name>
    <dbReference type="NCBI Taxonomy" id="1902580"/>
    <lineage>
        <taxon>Bacteria</taxon>
        <taxon>Bacillati</taxon>
        <taxon>Bacillota</taxon>
        <taxon>Bacilli</taxon>
        <taxon>Bacillales</taxon>
        <taxon>Staphylococcaceae</taxon>
        <taxon>Macrococcus</taxon>
    </lineage>
</organism>
<dbReference type="PANTHER" id="PTHR30244:SF34">
    <property type="entry name" value="DTDP-4-AMINO-4,6-DIDEOXYGALACTOSE TRANSAMINASE"/>
    <property type="match status" value="1"/>
</dbReference>
<proteinExistence type="inferred from homology"/>
<dbReference type="InterPro" id="IPR000653">
    <property type="entry name" value="DegT/StrS_aminotransferase"/>
</dbReference>
<comment type="similarity">
    <text evidence="5 8">Belongs to the DegT/DnrJ/EryC1 family.</text>
</comment>
<dbReference type="GO" id="GO:0030170">
    <property type="term" value="F:pyridoxal phosphate binding"/>
    <property type="evidence" value="ECO:0007669"/>
    <property type="project" value="TreeGrafter"/>
</dbReference>
<evidence type="ECO:0000256" key="1">
    <source>
        <dbReference type="ARBA" id="ARBA00001933"/>
    </source>
</evidence>
<evidence type="ECO:0000256" key="6">
    <source>
        <dbReference type="PIRSR" id="PIRSR000390-1"/>
    </source>
</evidence>
<evidence type="ECO:0000256" key="5">
    <source>
        <dbReference type="ARBA" id="ARBA00037999"/>
    </source>
</evidence>
<reference evidence="9 10" key="1">
    <citation type="journal article" date="2018" name="Front. Microbiol.">
        <title>Description and Comparative Genomics of Macrococcus caseolyticus subsp. hominis subsp. nov., Macrococcus goetzii sp. nov., Macrococcus epidermidis sp. nov., and Macrococcus bohemicus sp. nov., Novel Macrococci From Human Clinical Material With Virulence Potential and Suspected Uptake of Foreign DNA by Natural Transformation.</title>
        <authorList>
            <person name="Maslanova I."/>
            <person name="Wertheimer Z."/>
            <person name="Sedlacek I."/>
            <person name="Svec P."/>
            <person name="Indrakova A."/>
            <person name="Kovarovic V."/>
            <person name="Schumann P."/>
            <person name="Sproer C."/>
            <person name="Kralova S."/>
            <person name="Sedo O."/>
            <person name="Kristofova L."/>
            <person name="Vrbovska V."/>
            <person name="Fuzik T."/>
            <person name="Petras P."/>
            <person name="Zdrahal Z."/>
            <person name="Ruzickova V."/>
            <person name="Doskar J."/>
            <person name="Pantucek R."/>
        </authorList>
    </citation>
    <scope>NUCLEOTIDE SEQUENCE [LARGE SCALE GENOMIC DNA]</scope>
    <source>
        <strain evidence="9 10">01/688</strain>
    </source>
</reference>
<dbReference type="SUPFAM" id="SSF53383">
    <property type="entry name" value="PLP-dependent transferases"/>
    <property type="match status" value="1"/>
</dbReference>
<keyword evidence="10" id="KW-1185">Reference proteome</keyword>
<name>A0A327ZVP0_9STAP</name>
<evidence type="ECO:0000313" key="10">
    <source>
        <dbReference type="Proteomes" id="UP000249808"/>
    </source>
</evidence>
<comment type="cofactor">
    <cofactor evidence="1">
        <name>pyridoxal 5'-phosphate</name>
        <dbReference type="ChEBI" id="CHEBI:597326"/>
    </cofactor>
</comment>
<dbReference type="InterPro" id="IPR015421">
    <property type="entry name" value="PyrdxlP-dep_Trfase_major"/>
</dbReference>
<evidence type="ECO:0000256" key="7">
    <source>
        <dbReference type="PIRSR" id="PIRSR000390-2"/>
    </source>
</evidence>
<evidence type="ECO:0000256" key="4">
    <source>
        <dbReference type="ARBA" id="ARBA00022898"/>
    </source>
</evidence>
<keyword evidence="4 7" id="KW-0663">Pyridoxal phosphate</keyword>
<dbReference type="InterPro" id="IPR015424">
    <property type="entry name" value="PyrdxlP-dep_Trfase"/>
</dbReference>
<feature type="active site" description="Proton acceptor" evidence="6">
    <location>
        <position position="190"/>
    </location>
</feature>
<evidence type="ECO:0000256" key="2">
    <source>
        <dbReference type="ARBA" id="ARBA00022576"/>
    </source>
</evidence>
<evidence type="ECO:0000256" key="3">
    <source>
        <dbReference type="ARBA" id="ARBA00022679"/>
    </source>
</evidence>
<dbReference type="RefSeq" id="WP_111714443.1">
    <property type="nucleotide sequence ID" value="NZ_JBHSSR010000001.1"/>
</dbReference>
<protein>
    <submittedName>
        <fullName evidence="9">Pyridoxal phosphate-dependent aminotransferase</fullName>
    </submittedName>
</protein>
<feature type="modified residue" description="N6-(pyridoxal phosphate)lysine" evidence="7">
    <location>
        <position position="190"/>
    </location>
</feature>
<dbReference type="GO" id="GO:0000271">
    <property type="term" value="P:polysaccharide biosynthetic process"/>
    <property type="evidence" value="ECO:0007669"/>
    <property type="project" value="TreeGrafter"/>
</dbReference>
<dbReference type="Pfam" id="PF01041">
    <property type="entry name" value="DegT_DnrJ_EryC1"/>
    <property type="match status" value="1"/>
</dbReference>
<dbReference type="InterPro" id="IPR015422">
    <property type="entry name" value="PyrdxlP-dep_Trfase_small"/>
</dbReference>
<dbReference type="CDD" id="cd00616">
    <property type="entry name" value="AHBA_syn"/>
    <property type="match status" value="1"/>
</dbReference>
<dbReference type="AlphaFoldDB" id="A0A327ZVP0"/>
<evidence type="ECO:0000256" key="8">
    <source>
        <dbReference type="RuleBase" id="RU004508"/>
    </source>
</evidence>
<dbReference type="FunFam" id="3.40.640.10:FF:000090">
    <property type="entry name" value="Pyridoxal phosphate-dependent aminotransferase"/>
    <property type="match status" value="1"/>
</dbReference>
<dbReference type="EMBL" id="PZJH01000001">
    <property type="protein sequence ID" value="RAK46302.1"/>
    <property type="molecule type" value="Genomic_DNA"/>
</dbReference>
<dbReference type="PIRSF" id="PIRSF000390">
    <property type="entry name" value="PLP_StrS"/>
    <property type="match status" value="1"/>
</dbReference>
<dbReference type="Proteomes" id="UP000249808">
    <property type="component" value="Unassembled WGS sequence"/>
</dbReference>
<dbReference type="Gene3D" id="3.40.640.10">
    <property type="entry name" value="Type I PLP-dependent aspartate aminotransferase-like (Major domain)"/>
    <property type="match status" value="1"/>
</dbReference>
<evidence type="ECO:0000313" key="9">
    <source>
        <dbReference type="EMBL" id="RAK46302.1"/>
    </source>
</evidence>
<gene>
    <name evidence="9" type="ORF">BHU61_02310</name>
</gene>
<dbReference type="GO" id="GO:0008483">
    <property type="term" value="F:transaminase activity"/>
    <property type="evidence" value="ECO:0007669"/>
    <property type="project" value="UniProtKB-KW"/>
</dbReference>
<comment type="caution">
    <text evidence="9">The sequence shown here is derived from an EMBL/GenBank/DDBJ whole genome shotgun (WGS) entry which is preliminary data.</text>
</comment>
<keyword evidence="2 9" id="KW-0032">Aminotransferase</keyword>
<sequence length="378" mass="42102">MNKRLHLSIAHIGENEQKYVKEAFDQNWVAPLGPNVDKFEEVVSNYVGRHSGAALNSGTSAIHLAIKLLDIKEGDTVFCSSLTFIASANPICYEKATPVFIDSERETWNMSPVALEKALKEAKVNGKLPKAVVIVNLYGQPAKFDELLALCDEYGVPVIEDSAESLGAEYKGKKSGSFGKFSIFSFNGNKIITTSGGGMLMTDDDELTKKARFLSTQARDQAIHYQHSVVGYNYRLSNVCAGIGRGQMEVLDDRVNRRREIFDIYAREIGDIDGIELMPELAETKSNRWLTALTIDPVKLGIQPNDLIAKLAEENIESRPVWKPLHMQPVFEGTKYYTHDEDVAKDLFERGLCLPSASLMTDEDVVFVCDSIKKIIQK</sequence>
<keyword evidence="3 9" id="KW-0808">Transferase</keyword>